<evidence type="ECO:0000313" key="6">
    <source>
        <dbReference type="EMBL" id="KKN44795.1"/>
    </source>
</evidence>
<dbReference type="PROSITE" id="PS51918">
    <property type="entry name" value="RADICAL_SAM"/>
    <property type="match status" value="1"/>
</dbReference>
<dbReference type="InterPro" id="IPR058240">
    <property type="entry name" value="rSAM_sf"/>
</dbReference>
<dbReference type="AlphaFoldDB" id="A0A0F9QKY3"/>
<dbReference type="CDD" id="cd01335">
    <property type="entry name" value="Radical_SAM"/>
    <property type="match status" value="1"/>
</dbReference>
<dbReference type="InterPro" id="IPR050377">
    <property type="entry name" value="Radical_SAM_PqqE_MftC-like"/>
</dbReference>
<keyword evidence="1" id="KW-0949">S-adenosyl-L-methionine</keyword>
<dbReference type="InterPro" id="IPR023885">
    <property type="entry name" value="4Fe4S-binding_SPASM_dom"/>
</dbReference>
<gene>
    <name evidence="6" type="ORF">LCGC14_0689610</name>
</gene>
<protein>
    <recommendedName>
        <fullName evidence="5">Radical SAM core domain-containing protein</fullName>
    </recommendedName>
</protein>
<dbReference type="GO" id="GO:0003824">
    <property type="term" value="F:catalytic activity"/>
    <property type="evidence" value="ECO:0007669"/>
    <property type="project" value="InterPro"/>
</dbReference>
<accession>A0A0F9QKY3</accession>
<comment type="caution">
    <text evidence="6">The sequence shown here is derived from an EMBL/GenBank/DDBJ whole genome shotgun (WGS) entry which is preliminary data.</text>
</comment>
<feature type="domain" description="Radical SAM core" evidence="5">
    <location>
        <begin position="14"/>
        <end position="247"/>
    </location>
</feature>
<keyword evidence="3" id="KW-0408">Iron</keyword>
<dbReference type="GO" id="GO:0051536">
    <property type="term" value="F:iron-sulfur cluster binding"/>
    <property type="evidence" value="ECO:0007669"/>
    <property type="project" value="UniProtKB-KW"/>
</dbReference>
<reference evidence="6" key="1">
    <citation type="journal article" date="2015" name="Nature">
        <title>Complex archaea that bridge the gap between prokaryotes and eukaryotes.</title>
        <authorList>
            <person name="Spang A."/>
            <person name="Saw J.H."/>
            <person name="Jorgensen S.L."/>
            <person name="Zaremba-Niedzwiedzka K."/>
            <person name="Martijn J."/>
            <person name="Lind A.E."/>
            <person name="van Eijk R."/>
            <person name="Schleper C."/>
            <person name="Guy L."/>
            <person name="Ettema T.J."/>
        </authorList>
    </citation>
    <scope>NUCLEOTIDE SEQUENCE</scope>
</reference>
<dbReference type="Gene3D" id="3.20.20.70">
    <property type="entry name" value="Aldolase class I"/>
    <property type="match status" value="1"/>
</dbReference>
<dbReference type="PANTHER" id="PTHR11228:SF7">
    <property type="entry name" value="PQQA PEPTIDE CYCLASE"/>
    <property type="match status" value="1"/>
</dbReference>
<dbReference type="SUPFAM" id="SSF102114">
    <property type="entry name" value="Radical SAM enzymes"/>
    <property type="match status" value="1"/>
</dbReference>
<name>A0A0F9QKY3_9ZZZZ</name>
<sequence length="341" mass="39766">MMSINHRWREKRLHKNFRWLDFKITNRCNNNCVYCQGENDPPSASEELSFKVIKNTLEDALEANFNYICFLGGEPSIREDITEIIKVVGNTSKVNLRLITNLKIYKEEMYETLFNTESCDAEIVASFESFSYPNYKRVDPEVSMRRIEKINNLAKNSQEKLNYTKKRSISLHSVVSRENFHKIGKFVELFYNKGIDISLGLVCPSIFTENPKVYNEFQKSEIQVIIDQLNELELEGKLNFANKVLRDFLKIYTFGDFSHRADCWAGKKQVIINSDGQVFPCISESYLTSNNYGNIKEERFSAILKRLETFPCSLPPNSSCWDHFLWDRLAKKIEEGEKSET</sequence>
<evidence type="ECO:0000256" key="1">
    <source>
        <dbReference type="ARBA" id="ARBA00022691"/>
    </source>
</evidence>
<dbReference type="InterPro" id="IPR007197">
    <property type="entry name" value="rSAM"/>
</dbReference>
<dbReference type="Pfam" id="PF13186">
    <property type="entry name" value="SPASM"/>
    <property type="match status" value="1"/>
</dbReference>
<dbReference type="SFLD" id="SFLDG01067">
    <property type="entry name" value="SPASM/twitch_domain_containing"/>
    <property type="match status" value="1"/>
</dbReference>
<keyword evidence="2" id="KW-0479">Metal-binding</keyword>
<evidence type="ECO:0000256" key="3">
    <source>
        <dbReference type="ARBA" id="ARBA00023004"/>
    </source>
</evidence>
<dbReference type="PANTHER" id="PTHR11228">
    <property type="entry name" value="RADICAL SAM DOMAIN PROTEIN"/>
    <property type="match status" value="1"/>
</dbReference>
<dbReference type="GO" id="GO:0046872">
    <property type="term" value="F:metal ion binding"/>
    <property type="evidence" value="ECO:0007669"/>
    <property type="project" value="UniProtKB-KW"/>
</dbReference>
<dbReference type="EMBL" id="LAZR01001429">
    <property type="protein sequence ID" value="KKN44795.1"/>
    <property type="molecule type" value="Genomic_DNA"/>
</dbReference>
<evidence type="ECO:0000256" key="4">
    <source>
        <dbReference type="ARBA" id="ARBA00023014"/>
    </source>
</evidence>
<dbReference type="Pfam" id="PF04055">
    <property type="entry name" value="Radical_SAM"/>
    <property type="match status" value="1"/>
</dbReference>
<organism evidence="6">
    <name type="scientific">marine sediment metagenome</name>
    <dbReference type="NCBI Taxonomy" id="412755"/>
    <lineage>
        <taxon>unclassified sequences</taxon>
        <taxon>metagenomes</taxon>
        <taxon>ecological metagenomes</taxon>
    </lineage>
</organism>
<dbReference type="InterPro" id="IPR013785">
    <property type="entry name" value="Aldolase_TIM"/>
</dbReference>
<evidence type="ECO:0000256" key="2">
    <source>
        <dbReference type="ARBA" id="ARBA00022723"/>
    </source>
</evidence>
<proteinExistence type="predicted"/>
<keyword evidence="4" id="KW-0411">Iron-sulfur</keyword>
<dbReference type="SFLD" id="SFLDS00029">
    <property type="entry name" value="Radical_SAM"/>
    <property type="match status" value="1"/>
</dbReference>
<evidence type="ECO:0000259" key="5">
    <source>
        <dbReference type="PROSITE" id="PS51918"/>
    </source>
</evidence>